<evidence type="ECO:0000259" key="5">
    <source>
        <dbReference type="PROSITE" id="PS51294"/>
    </source>
</evidence>
<keyword evidence="7" id="KW-1185">Reference proteome</keyword>
<dbReference type="SUPFAM" id="SSF46689">
    <property type="entry name" value="Homeodomain-like"/>
    <property type="match status" value="1"/>
</dbReference>
<protein>
    <recommendedName>
        <fullName evidence="5">HTH myb-type domain-containing protein</fullName>
    </recommendedName>
</protein>
<dbReference type="GO" id="GO:0003700">
    <property type="term" value="F:DNA-binding transcription factor activity"/>
    <property type="evidence" value="ECO:0007669"/>
    <property type="project" value="InterPro"/>
</dbReference>
<evidence type="ECO:0000256" key="4">
    <source>
        <dbReference type="ARBA" id="ARBA00023242"/>
    </source>
</evidence>
<dbReference type="PANTHER" id="PTHR31442:SF40">
    <property type="entry name" value="HOMEODOMAIN-LIKE SUPERFAMILY PROTEIN"/>
    <property type="match status" value="1"/>
</dbReference>
<dbReference type="Pfam" id="PF00249">
    <property type="entry name" value="Myb_DNA-binding"/>
    <property type="match status" value="1"/>
</dbReference>
<dbReference type="InterPro" id="IPR009057">
    <property type="entry name" value="Homeodomain-like_sf"/>
</dbReference>
<dbReference type="InterPro" id="IPR044841">
    <property type="entry name" value="LUX/BOA-like"/>
</dbReference>
<comment type="caution">
    <text evidence="6">The sequence shown here is derived from an EMBL/GenBank/DDBJ whole genome shotgun (WGS) entry which is preliminary data.</text>
</comment>
<proteinExistence type="predicted"/>
<dbReference type="InterPro" id="IPR001005">
    <property type="entry name" value="SANT/Myb"/>
</dbReference>
<dbReference type="AlphaFoldDB" id="A0AAV1YIG8"/>
<dbReference type="GO" id="GO:0005634">
    <property type="term" value="C:nucleus"/>
    <property type="evidence" value="ECO:0007669"/>
    <property type="project" value="UniProtKB-SubCell"/>
</dbReference>
<evidence type="ECO:0000313" key="6">
    <source>
        <dbReference type="EMBL" id="CAL0332725.1"/>
    </source>
</evidence>
<evidence type="ECO:0000256" key="1">
    <source>
        <dbReference type="ARBA" id="ARBA00004123"/>
    </source>
</evidence>
<feature type="domain" description="HTH myb-type" evidence="5">
    <location>
        <begin position="11"/>
        <end position="71"/>
    </location>
</feature>
<reference evidence="6 7" key="1">
    <citation type="submission" date="2024-03" db="EMBL/GenBank/DDBJ databases">
        <authorList>
            <person name="Martinez-Hernandez J."/>
        </authorList>
    </citation>
    <scope>NUCLEOTIDE SEQUENCE [LARGE SCALE GENOMIC DNA]</scope>
</reference>
<accession>A0AAV1YIG8</accession>
<keyword evidence="2" id="KW-0805">Transcription regulation</keyword>
<evidence type="ECO:0000256" key="2">
    <source>
        <dbReference type="ARBA" id="ARBA00023015"/>
    </source>
</evidence>
<dbReference type="Gene3D" id="1.10.10.60">
    <property type="entry name" value="Homeodomain-like"/>
    <property type="match status" value="1"/>
</dbReference>
<name>A0AAV1YIG8_LUPLU</name>
<dbReference type="FunFam" id="1.10.10.60:FF:000007">
    <property type="entry name" value="Two-component response regulator"/>
    <property type="match status" value="1"/>
</dbReference>
<dbReference type="PANTHER" id="PTHR31442">
    <property type="entry name" value="HOMEODOMAIN-LIKE SUPERFAMILY PROTEIN-RELATED"/>
    <property type="match status" value="1"/>
</dbReference>
<dbReference type="GO" id="GO:0003677">
    <property type="term" value="F:DNA binding"/>
    <property type="evidence" value="ECO:0007669"/>
    <property type="project" value="InterPro"/>
</dbReference>
<dbReference type="PROSITE" id="PS51294">
    <property type="entry name" value="HTH_MYB"/>
    <property type="match status" value="1"/>
</dbReference>
<keyword evidence="4" id="KW-0539">Nucleus</keyword>
<dbReference type="NCBIfam" id="TIGR01557">
    <property type="entry name" value="myb_SHAQKYF"/>
    <property type="match status" value="1"/>
</dbReference>
<sequence length="254" mass="28706">MMKNTNDHDKNSKKERVAWSEELHRKFVFAVSQLGGIDKAAPKKILALMKGEKLTKENVASHLQKYRLHLKRVSSTFEPNPKGPTQFYDTNDAAVQNGYQSAVSQEIPTSQRYSNQGPDSLFNDTLFQWSDDNGKLDFNFCERDHGNGITEPSEEDSSLMEQHQEYFGNQQLQSQGTCMATTNIGLVQDLVTTSSSCCTQELHGIAELRHGMAAIRHENRQLRAIVQAMKAQQDMLVQALLQRTIAKPYTLTKQ</sequence>
<evidence type="ECO:0000313" key="7">
    <source>
        <dbReference type="Proteomes" id="UP001497480"/>
    </source>
</evidence>
<gene>
    <name evidence="6" type="ORF">LLUT_LOCUS33785</name>
</gene>
<dbReference type="EMBL" id="CAXHTB010000024">
    <property type="protein sequence ID" value="CAL0332725.1"/>
    <property type="molecule type" value="Genomic_DNA"/>
</dbReference>
<dbReference type="Proteomes" id="UP001497480">
    <property type="component" value="Unassembled WGS sequence"/>
</dbReference>
<keyword evidence="3" id="KW-0804">Transcription</keyword>
<organism evidence="6 7">
    <name type="scientific">Lupinus luteus</name>
    <name type="common">European yellow lupine</name>
    <dbReference type="NCBI Taxonomy" id="3873"/>
    <lineage>
        <taxon>Eukaryota</taxon>
        <taxon>Viridiplantae</taxon>
        <taxon>Streptophyta</taxon>
        <taxon>Embryophyta</taxon>
        <taxon>Tracheophyta</taxon>
        <taxon>Spermatophyta</taxon>
        <taxon>Magnoliopsida</taxon>
        <taxon>eudicotyledons</taxon>
        <taxon>Gunneridae</taxon>
        <taxon>Pentapetalae</taxon>
        <taxon>rosids</taxon>
        <taxon>fabids</taxon>
        <taxon>Fabales</taxon>
        <taxon>Fabaceae</taxon>
        <taxon>Papilionoideae</taxon>
        <taxon>50 kb inversion clade</taxon>
        <taxon>genistoids sensu lato</taxon>
        <taxon>core genistoids</taxon>
        <taxon>Genisteae</taxon>
        <taxon>Lupinus</taxon>
    </lineage>
</organism>
<evidence type="ECO:0000256" key="3">
    <source>
        <dbReference type="ARBA" id="ARBA00023163"/>
    </source>
</evidence>
<dbReference type="InterPro" id="IPR017930">
    <property type="entry name" value="Myb_dom"/>
</dbReference>
<dbReference type="InterPro" id="IPR006447">
    <property type="entry name" value="Myb_dom_plants"/>
</dbReference>
<comment type="subcellular location">
    <subcellularLocation>
        <location evidence="1">Nucleus</location>
    </subcellularLocation>
</comment>